<dbReference type="SUPFAM" id="SSF160443">
    <property type="entry name" value="SMR domain-like"/>
    <property type="match status" value="1"/>
</dbReference>
<protein>
    <submittedName>
        <fullName evidence="2">Uncharacterized protein</fullName>
    </submittedName>
</protein>
<dbReference type="PANTHER" id="PTHR35562">
    <property type="entry name" value="DNA ENDONUCLEASE SMRA-RELATED"/>
    <property type="match status" value="1"/>
</dbReference>
<dbReference type="Proteomes" id="UP000194137">
    <property type="component" value="Chromosome"/>
</dbReference>
<keyword evidence="3" id="KW-1185">Reference proteome</keyword>
<dbReference type="STRING" id="1235591.CAK95_08010"/>
<name>A0A1W6ZNT9_9HYPH</name>
<dbReference type="OrthoDB" id="7165597at2"/>
<evidence type="ECO:0000313" key="3">
    <source>
        <dbReference type="Proteomes" id="UP000194137"/>
    </source>
</evidence>
<feature type="compositionally biased region" description="Low complexity" evidence="1">
    <location>
        <begin position="49"/>
        <end position="77"/>
    </location>
</feature>
<reference evidence="2 3" key="1">
    <citation type="submission" date="2017-05" db="EMBL/GenBank/DDBJ databases">
        <title>Full genome sequence of Pseudorhodoplanes sinuspersici.</title>
        <authorList>
            <person name="Dastgheib S.M.M."/>
            <person name="Shavandi M."/>
            <person name="Tirandaz H."/>
        </authorList>
    </citation>
    <scope>NUCLEOTIDE SEQUENCE [LARGE SCALE GENOMIC DNA]</scope>
    <source>
        <strain evidence="2 3">RIPI110</strain>
    </source>
</reference>
<organism evidence="2 3">
    <name type="scientific">Pseudorhodoplanes sinuspersici</name>
    <dbReference type="NCBI Taxonomy" id="1235591"/>
    <lineage>
        <taxon>Bacteria</taxon>
        <taxon>Pseudomonadati</taxon>
        <taxon>Pseudomonadota</taxon>
        <taxon>Alphaproteobacteria</taxon>
        <taxon>Hyphomicrobiales</taxon>
        <taxon>Pseudorhodoplanes</taxon>
    </lineage>
</organism>
<feature type="region of interest" description="Disordered" evidence="1">
    <location>
        <begin position="23"/>
        <end position="77"/>
    </location>
</feature>
<dbReference type="AlphaFoldDB" id="A0A1W6ZNT9"/>
<evidence type="ECO:0000256" key="1">
    <source>
        <dbReference type="SAM" id="MobiDB-lite"/>
    </source>
</evidence>
<dbReference type="InterPro" id="IPR002625">
    <property type="entry name" value="Smr_dom"/>
</dbReference>
<dbReference type="InterPro" id="IPR036063">
    <property type="entry name" value="Smr_dom_sf"/>
</dbReference>
<gene>
    <name evidence="2" type="ORF">CAK95_08010</name>
</gene>
<dbReference type="RefSeq" id="WP_086087441.1">
    <property type="nucleotide sequence ID" value="NZ_CP021112.1"/>
</dbReference>
<dbReference type="PANTHER" id="PTHR35562:SF2">
    <property type="entry name" value="DNA ENDONUCLEASE SMRA-RELATED"/>
    <property type="match status" value="1"/>
</dbReference>
<dbReference type="SMART" id="SM00463">
    <property type="entry name" value="SMR"/>
    <property type="match status" value="1"/>
</dbReference>
<proteinExistence type="predicted"/>
<evidence type="ECO:0000313" key="2">
    <source>
        <dbReference type="EMBL" id="ARP99031.1"/>
    </source>
</evidence>
<dbReference type="Pfam" id="PF01713">
    <property type="entry name" value="Smr"/>
    <property type="match status" value="1"/>
</dbReference>
<sequence>MTAGGGRRGRLSSEDIELWVGVTRSIKPLRKRTPRAPEPPQDEKPAPPAKRSVAAKPAAAPVQPVAKPKAKVDVPPSVTTLDRRTKQKIARGSQTIDARLDLHGYTQAQAHDVLLRFLRATQSRGGRVALVITGKGGRGEGSGALKRAVPMWLALAEFRKMVIGFDTAALGHGGEGALYVRLRKVRD</sequence>
<dbReference type="PROSITE" id="PS50828">
    <property type="entry name" value="SMR"/>
    <property type="match status" value="1"/>
</dbReference>
<dbReference type="Gene3D" id="3.30.1370.110">
    <property type="match status" value="1"/>
</dbReference>
<dbReference type="EMBL" id="CP021112">
    <property type="protein sequence ID" value="ARP99031.1"/>
    <property type="molecule type" value="Genomic_DNA"/>
</dbReference>
<dbReference type="KEGG" id="psin:CAK95_08010"/>
<accession>A0A1W6ZNT9</accession>